<gene>
    <name evidence="4" type="ORF">METZ01_LOCUS136334</name>
</gene>
<feature type="non-terminal residue" evidence="4">
    <location>
        <position position="394"/>
    </location>
</feature>
<dbReference type="PANTHER" id="PTHR42693:SF53">
    <property type="entry name" value="ENDO-4-O-SULFATASE"/>
    <property type="match status" value="1"/>
</dbReference>
<organism evidence="4">
    <name type="scientific">marine metagenome</name>
    <dbReference type="NCBI Taxonomy" id="408172"/>
    <lineage>
        <taxon>unclassified sequences</taxon>
        <taxon>metagenomes</taxon>
        <taxon>ecological metagenomes</taxon>
    </lineage>
</organism>
<sequence length="394" mass="44567">MGDKIQSKTGVLALSLAVGLALNLRMHFSRLMFSLLAACLLTGLANAAEPAKRPNFVFIVSEDNSVHYLRLYGYKLGVTPNIERLAAEGLTFNHAFSGAPVCSVARTTLATAMHAPRVGFQYHRKSALANLPPGVKPWSAVLREQGYYATNNSKTDYNFKVDMKQAWDMSSGKASWRNRPNNDMPFFHMQSFADSHESRLHFPLKQMEKPTETSLDDVELQPYFPDTPVMRYTKARYFDRMKIIDGHVGRIVKQLAEDGLLEDTFLFYFGDHGGVMPRSKGYAYESGLHVPFVVRIPKNFRHLVDHKRGDRTDGFVSFIDFGPTVLNLAGIEPHKELDGVAFLGKGVSAADLARRDEVFGHADRFDEKFDMVRTFRKGKWKYIRNYQGYYADGL</sequence>
<dbReference type="InterPro" id="IPR017850">
    <property type="entry name" value="Alkaline_phosphatase_core_sf"/>
</dbReference>
<protein>
    <recommendedName>
        <fullName evidence="3">Sulfatase N-terminal domain-containing protein</fullName>
    </recommendedName>
</protein>
<name>A0A381Z2Q8_9ZZZZ</name>
<comment type="similarity">
    <text evidence="1">Belongs to the sulfatase family.</text>
</comment>
<dbReference type="GO" id="GO:0004065">
    <property type="term" value="F:arylsulfatase activity"/>
    <property type="evidence" value="ECO:0007669"/>
    <property type="project" value="TreeGrafter"/>
</dbReference>
<dbReference type="SUPFAM" id="SSF53649">
    <property type="entry name" value="Alkaline phosphatase-like"/>
    <property type="match status" value="1"/>
</dbReference>
<dbReference type="Pfam" id="PF00884">
    <property type="entry name" value="Sulfatase"/>
    <property type="match status" value="1"/>
</dbReference>
<feature type="domain" description="Sulfatase N-terminal" evidence="3">
    <location>
        <begin position="151"/>
        <end position="331"/>
    </location>
</feature>
<evidence type="ECO:0000256" key="2">
    <source>
        <dbReference type="ARBA" id="ARBA00022801"/>
    </source>
</evidence>
<dbReference type="PANTHER" id="PTHR42693">
    <property type="entry name" value="ARYLSULFATASE FAMILY MEMBER"/>
    <property type="match status" value="1"/>
</dbReference>
<evidence type="ECO:0000256" key="1">
    <source>
        <dbReference type="ARBA" id="ARBA00008779"/>
    </source>
</evidence>
<dbReference type="EMBL" id="UINC01019715">
    <property type="protein sequence ID" value="SVA83480.1"/>
    <property type="molecule type" value="Genomic_DNA"/>
</dbReference>
<reference evidence="4" key="1">
    <citation type="submission" date="2018-05" db="EMBL/GenBank/DDBJ databases">
        <authorList>
            <person name="Lanie J.A."/>
            <person name="Ng W.-L."/>
            <person name="Kazmierczak K.M."/>
            <person name="Andrzejewski T.M."/>
            <person name="Davidsen T.M."/>
            <person name="Wayne K.J."/>
            <person name="Tettelin H."/>
            <person name="Glass J.I."/>
            <person name="Rusch D."/>
            <person name="Podicherti R."/>
            <person name="Tsui H.-C.T."/>
            <person name="Winkler M.E."/>
        </authorList>
    </citation>
    <scope>NUCLEOTIDE SEQUENCE</scope>
</reference>
<evidence type="ECO:0000259" key="3">
    <source>
        <dbReference type="Pfam" id="PF00884"/>
    </source>
</evidence>
<evidence type="ECO:0000313" key="4">
    <source>
        <dbReference type="EMBL" id="SVA83480.1"/>
    </source>
</evidence>
<dbReference type="InterPro" id="IPR000917">
    <property type="entry name" value="Sulfatase_N"/>
</dbReference>
<accession>A0A381Z2Q8</accession>
<keyword evidence="2" id="KW-0378">Hydrolase</keyword>
<dbReference type="InterPro" id="IPR050738">
    <property type="entry name" value="Sulfatase"/>
</dbReference>
<dbReference type="AlphaFoldDB" id="A0A381Z2Q8"/>
<dbReference type="Gene3D" id="3.40.720.10">
    <property type="entry name" value="Alkaline Phosphatase, subunit A"/>
    <property type="match status" value="1"/>
</dbReference>
<proteinExistence type="inferred from homology"/>
<dbReference type="CDD" id="cd16027">
    <property type="entry name" value="SGSH"/>
    <property type="match status" value="1"/>
</dbReference>